<dbReference type="PANTHER" id="PTHR40275:SF1">
    <property type="entry name" value="SSL7038 PROTEIN"/>
    <property type="match status" value="1"/>
</dbReference>
<protein>
    <recommendedName>
        <fullName evidence="3">Addiction module antidote protein</fullName>
    </recommendedName>
</protein>
<dbReference type="EMBL" id="FUKI01000119">
    <property type="protein sequence ID" value="SJM93335.1"/>
    <property type="molecule type" value="Genomic_DNA"/>
</dbReference>
<dbReference type="OrthoDB" id="9798416at2"/>
<dbReference type="Pfam" id="PF21716">
    <property type="entry name" value="dnstrm_HI1420"/>
    <property type="match status" value="1"/>
</dbReference>
<dbReference type="Proteomes" id="UP000195667">
    <property type="component" value="Unassembled WGS sequence"/>
</dbReference>
<evidence type="ECO:0000313" key="1">
    <source>
        <dbReference type="EMBL" id="SJM93335.1"/>
    </source>
</evidence>
<dbReference type="InterPro" id="IPR014057">
    <property type="entry name" value="HI1420"/>
</dbReference>
<evidence type="ECO:0000313" key="2">
    <source>
        <dbReference type="Proteomes" id="UP000195667"/>
    </source>
</evidence>
<gene>
    <name evidence="1" type="ORF">CRENPOLYSF1_430041</name>
</gene>
<dbReference type="PANTHER" id="PTHR40275">
    <property type="entry name" value="SSL7038 PROTEIN"/>
    <property type="match status" value="1"/>
</dbReference>
<proteinExistence type="predicted"/>
<name>A0A1R4HAR4_9GAMM</name>
<reference evidence="2" key="1">
    <citation type="submission" date="2017-02" db="EMBL/GenBank/DDBJ databases">
        <authorList>
            <person name="Daims H."/>
        </authorList>
    </citation>
    <scope>NUCLEOTIDE SEQUENCE [LARGE SCALE GENOMIC DNA]</scope>
</reference>
<organism evidence="1 2">
    <name type="scientific">Crenothrix polyspora</name>
    <dbReference type="NCBI Taxonomy" id="360316"/>
    <lineage>
        <taxon>Bacteria</taxon>
        <taxon>Pseudomonadati</taxon>
        <taxon>Pseudomonadota</taxon>
        <taxon>Gammaproteobacteria</taxon>
        <taxon>Methylococcales</taxon>
        <taxon>Crenotrichaceae</taxon>
        <taxon>Crenothrix</taxon>
    </lineage>
</organism>
<evidence type="ECO:0008006" key="3">
    <source>
        <dbReference type="Google" id="ProtNLM"/>
    </source>
</evidence>
<sequence length="107" mass="11882">MRTFRGIGEIEEQYLRDHPEEVDDYISVLFDEYAESGDTAALLSSLRVVSRVKGVSRIAETSGLSRKGVQKALSENGNPQFGSVNAIMHAMGYRLIPQKLHNAHHSP</sequence>
<accession>A0A1R4HAR4</accession>
<dbReference type="AlphaFoldDB" id="A0A1R4HAR4"/>
<dbReference type="NCBIfam" id="TIGR02684">
    <property type="entry name" value="dnstrm_HI1420"/>
    <property type="match status" value="1"/>
</dbReference>
<dbReference type="RefSeq" id="WP_087143786.1">
    <property type="nucleotide sequence ID" value="NZ_FUKI01000119.1"/>
</dbReference>
<keyword evidence="2" id="KW-1185">Reference proteome</keyword>